<reference evidence="7 8" key="1">
    <citation type="journal article" date="2023" name="Int. J. Syst. Evol. Microbiol.">
        <title>Methylocystis iwaonis sp. nov., a type II methane-oxidizing bacterium from surface soil of a rice paddy field in Japan, and emended description of the genus Methylocystis (ex Whittenbury et al. 1970) Bowman et al. 1993.</title>
        <authorList>
            <person name="Kaise H."/>
            <person name="Sawadogo J.B."/>
            <person name="Alam M.S."/>
            <person name="Ueno C."/>
            <person name="Dianou D."/>
            <person name="Shinjo R."/>
            <person name="Asakawa S."/>
        </authorList>
    </citation>
    <scope>NUCLEOTIDE SEQUENCE [LARGE SCALE GENOMIC DNA]</scope>
    <source>
        <strain evidence="7 8">SS37A-Re</strain>
    </source>
</reference>
<feature type="domain" description="Multidrug resistance protein MdtA-like C-terminal permuted SH3" evidence="6">
    <location>
        <begin position="308"/>
        <end position="365"/>
    </location>
</feature>
<dbReference type="Gene3D" id="2.40.420.20">
    <property type="match status" value="1"/>
</dbReference>
<dbReference type="EMBL" id="AP027142">
    <property type="protein sequence ID" value="BDV33169.1"/>
    <property type="molecule type" value="Genomic_DNA"/>
</dbReference>
<sequence length="388" mass="41331">MDWMRPRAYRRLAGVSLGLIAVIAVVALRFGAGAQDGAPAAPPAPPVTVAHPLAETVPRFDEYTGRFVPVQRVEVRPRVSGAVEKIHFTDGQIVKAGDLLFTIDPRPYQIAVDSARADVVRMQAQTSMLSKDAARGESLVGGGTITKRDMDQRRGGSDSARAQLAGAEASLRNAELNLEWTQVRAPIAGRVSDRRIDVGNLVQAGATLLTTLVALDPIHFEFDVSESDYLHYARAGTGREKTGKIPAFVRLADEVDWKRSGAIDFMDNQLNVHSGTIRARAVLDNKDLFLTPGAFGRVRVNGGDFAGLLVPDAAIASDQTNKIVLVVTPDRKVAAKPVTLGPLHKGLRVVLSGLDPNDLVITAGLANPMVRPGATVAPTEGAIAPSVK</sequence>
<evidence type="ECO:0000259" key="6">
    <source>
        <dbReference type="Pfam" id="PF25967"/>
    </source>
</evidence>
<dbReference type="PANTHER" id="PTHR30158">
    <property type="entry name" value="ACRA/E-RELATED COMPONENT OF DRUG EFFLUX TRANSPORTER"/>
    <property type="match status" value="1"/>
</dbReference>
<dbReference type="PANTHER" id="PTHR30158:SF24">
    <property type="entry name" value="HLYD FAMILY SECRETION PROTEIN"/>
    <property type="match status" value="1"/>
</dbReference>
<dbReference type="SUPFAM" id="SSF111369">
    <property type="entry name" value="HlyD-like secretion proteins"/>
    <property type="match status" value="1"/>
</dbReference>
<evidence type="ECO:0000259" key="5">
    <source>
        <dbReference type="Pfam" id="PF25944"/>
    </source>
</evidence>
<dbReference type="InterPro" id="IPR058625">
    <property type="entry name" value="MdtA-like_BSH"/>
</dbReference>
<keyword evidence="8" id="KW-1185">Reference proteome</keyword>
<dbReference type="RefSeq" id="WP_281930505.1">
    <property type="nucleotide sequence ID" value="NZ_AP027142.1"/>
</dbReference>
<comment type="subcellular location">
    <subcellularLocation>
        <location evidence="1">Cell envelope</location>
    </subcellularLocation>
</comment>
<dbReference type="Proteomes" id="UP001317629">
    <property type="component" value="Chromosome"/>
</dbReference>
<dbReference type="Pfam" id="PF25917">
    <property type="entry name" value="BSH_RND"/>
    <property type="match status" value="1"/>
</dbReference>
<dbReference type="Pfam" id="PF25876">
    <property type="entry name" value="HH_MFP_RND"/>
    <property type="match status" value="1"/>
</dbReference>
<dbReference type="Pfam" id="PF25944">
    <property type="entry name" value="Beta-barrel_RND"/>
    <property type="match status" value="1"/>
</dbReference>
<dbReference type="Gene3D" id="2.40.50.100">
    <property type="match status" value="1"/>
</dbReference>
<evidence type="ECO:0000313" key="7">
    <source>
        <dbReference type="EMBL" id="BDV33169.1"/>
    </source>
</evidence>
<dbReference type="Gene3D" id="1.10.287.470">
    <property type="entry name" value="Helix hairpin bin"/>
    <property type="match status" value="1"/>
</dbReference>
<evidence type="ECO:0000256" key="2">
    <source>
        <dbReference type="ARBA" id="ARBA00009477"/>
    </source>
</evidence>
<gene>
    <name evidence="7" type="ORF">SS37A_06980</name>
</gene>
<dbReference type="Gene3D" id="2.40.30.170">
    <property type="match status" value="1"/>
</dbReference>
<evidence type="ECO:0000259" key="4">
    <source>
        <dbReference type="Pfam" id="PF25917"/>
    </source>
</evidence>
<dbReference type="InterPro" id="IPR006143">
    <property type="entry name" value="RND_pump_MFP"/>
</dbReference>
<dbReference type="InterPro" id="IPR058626">
    <property type="entry name" value="MdtA-like_b-barrel"/>
</dbReference>
<feature type="domain" description="Multidrug resistance protein MdtA-like alpha-helical hairpin" evidence="3">
    <location>
        <begin position="113"/>
        <end position="181"/>
    </location>
</feature>
<feature type="domain" description="Multidrug resistance protein MdtA-like barrel-sandwich hybrid" evidence="4">
    <location>
        <begin position="72"/>
        <end position="209"/>
    </location>
</feature>
<dbReference type="InterPro" id="IPR058627">
    <property type="entry name" value="MdtA-like_C"/>
</dbReference>
<comment type="similarity">
    <text evidence="2">Belongs to the membrane fusion protein (MFP) (TC 8.A.1) family.</text>
</comment>
<organism evidence="7 8">
    <name type="scientific">Methylocystis iwaonis</name>
    <dbReference type="NCBI Taxonomy" id="2885079"/>
    <lineage>
        <taxon>Bacteria</taxon>
        <taxon>Pseudomonadati</taxon>
        <taxon>Pseudomonadota</taxon>
        <taxon>Alphaproteobacteria</taxon>
        <taxon>Hyphomicrobiales</taxon>
        <taxon>Methylocystaceae</taxon>
        <taxon>Methylocystis</taxon>
    </lineage>
</organism>
<name>A0ABN6VD84_9HYPH</name>
<dbReference type="InterPro" id="IPR058624">
    <property type="entry name" value="MdtA-like_HH"/>
</dbReference>
<evidence type="ECO:0000313" key="8">
    <source>
        <dbReference type="Proteomes" id="UP001317629"/>
    </source>
</evidence>
<accession>A0ABN6VD84</accession>
<evidence type="ECO:0000259" key="3">
    <source>
        <dbReference type="Pfam" id="PF25876"/>
    </source>
</evidence>
<evidence type="ECO:0000256" key="1">
    <source>
        <dbReference type="ARBA" id="ARBA00004196"/>
    </source>
</evidence>
<protein>
    <submittedName>
        <fullName evidence="7">MexE family multidrug efflux RND transporter periplasmic adaptor subunit</fullName>
    </submittedName>
</protein>
<dbReference type="Pfam" id="PF25967">
    <property type="entry name" value="RND-MFP_C"/>
    <property type="match status" value="1"/>
</dbReference>
<dbReference type="NCBIfam" id="TIGR01730">
    <property type="entry name" value="RND_mfp"/>
    <property type="match status" value="1"/>
</dbReference>
<feature type="domain" description="Multidrug resistance protein MdtA-like beta-barrel" evidence="5">
    <location>
        <begin position="217"/>
        <end position="301"/>
    </location>
</feature>
<proteinExistence type="inferred from homology"/>